<feature type="chain" id="PRO_5002862898" evidence="2">
    <location>
        <begin position="21"/>
        <end position="512"/>
    </location>
</feature>
<sequence>MYLASPRIWFLAHFWTFAATMNVNLSVVPNSLPILQDEGENQNFHCPNSAALKKRLTSPVCDSIGNLLTALAKQPKQHLSECDVGQSCPEISVGISGAFQPSPPPPSGGGIRRRTRQASSTFTKSFTSTCGNSLGSALQASCLVPPPPPSHLQFLEQGSVWEDAPSVQALQHHRSTRKYRRRTVHGSTWKHGSPSLQDPAIVTLAKKAPHDSITAPTNSNNAWEDLVQTVLPSSSSSSSRTESTVASIDSDPAYQRRKADWASKYASVEALRATFGVNRNGFWGDLDADRTRRLYKTLLPKALLELHAMGVQAQDLAPLAYRARVAAKLYARERSYVTLRIGSHMLDGIRTWQRYGQFDVTGMSYTQVWEKYAKAILEDADEDDESHAALREEDVTAQICLKILESSCRSNTMIDRLCLASGSHNSHHEDHDTTCLTPPHHCDDLNILTQDLEREVWSILDEAQTRPHNPRPHSPTEHQSSYNVQRWRTLRTLARVKRRLERLQHHPHPDSQ</sequence>
<proteinExistence type="predicted"/>
<feature type="region of interest" description="Disordered" evidence="1">
    <location>
        <begin position="95"/>
        <end position="118"/>
    </location>
</feature>
<feature type="region of interest" description="Disordered" evidence="1">
    <location>
        <begin position="171"/>
        <end position="196"/>
    </location>
</feature>
<dbReference type="RefSeq" id="XP_002176187.1">
    <property type="nucleotide sequence ID" value="XM_002176151.1"/>
</dbReference>
<gene>
    <name evidence="3" type="ORF">PHATRDRAFT_bd1580</name>
</gene>
<dbReference type="KEGG" id="pti:PHATRDRAFT_bd1580"/>
<keyword evidence="4" id="KW-1185">Reference proteome</keyword>
<dbReference type="eggNOG" id="ENOG502SA42">
    <property type="taxonomic scope" value="Eukaryota"/>
</dbReference>
<organism evidence="3 4">
    <name type="scientific">Phaeodactylum tricornutum (strain CCAP 1055/1)</name>
    <dbReference type="NCBI Taxonomy" id="556484"/>
    <lineage>
        <taxon>Eukaryota</taxon>
        <taxon>Sar</taxon>
        <taxon>Stramenopiles</taxon>
        <taxon>Ochrophyta</taxon>
        <taxon>Bacillariophyta</taxon>
        <taxon>Bacillariophyceae</taxon>
        <taxon>Bacillariophycidae</taxon>
        <taxon>Naviculales</taxon>
        <taxon>Phaeodactylaceae</taxon>
        <taxon>Phaeodactylum</taxon>
    </lineage>
</organism>
<evidence type="ECO:0000313" key="4">
    <source>
        <dbReference type="Proteomes" id="UP000000759"/>
    </source>
</evidence>
<dbReference type="HOGENOM" id="CLU_548013_0_0_1"/>
<evidence type="ECO:0000256" key="2">
    <source>
        <dbReference type="SAM" id="SignalP"/>
    </source>
</evidence>
<evidence type="ECO:0000256" key="1">
    <source>
        <dbReference type="SAM" id="MobiDB-lite"/>
    </source>
</evidence>
<dbReference type="Proteomes" id="UP000000759">
    <property type="component" value="Unassembled WGS sequence"/>
</dbReference>
<reference evidence="4" key="2">
    <citation type="submission" date="2008-08" db="EMBL/GenBank/DDBJ databases">
        <authorList>
            <consortium name="Diatom Consortium"/>
            <person name="Grigoriev I."/>
            <person name="Grimwood J."/>
            <person name="Kuo A."/>
            <person name="Otillar R.P."/>
            <person name="Salamov A."/>
            <person name="Detter J.C."/>
            <person name="Lindquist E."/>
            <person name="Shapiro H."/>
            <person name="Lucas S."/>
            <person name="Glavina del Rio T."/>
            <person name="Pitluck S."/>
            <person name="Rokhsar D."/>
            <person name="Bowler C."/>
        </authorList>
    </citation>
    <scope>GENOME REANNOTATION</scope>
    <source>
        <strain evidence="4">CCAP 1055/1</strain>
    </source>
</reference>
<evidence type="ECO:0000313" key="3">
    <source>
        <dbReference type="EMBL" id="EEC42840.1"/>
    </source>
</evidence>
<name>B7S3P5_PHATC</name>
<dbReference type="GeneID" id="7205110"/>
<dbReference type="OrthoDB" id="205763at2759"/>
<protein>
    <submittedName>
        <fullName evidence="3">Uncharacterized protein</fullName>
    </submittedName>
</protein>
<reference evidence="3 4" key="1">
    <citation type="journal article" date="2008" name="Nature">
        <title>The Phaeodactylum genome reveals the evolutionary history of diatom genomes.</title>
        <authorList>
            <person name="Bowler C."/>
            <person name="Allen A.E."/>
            <person name="Badger J.H."/>
            <person name="Grimwood J."/>
            <person name="Jabbari K."/>
            <person name="Kuo A."/>
            <person name="Maheswari U."/>
            <person name="Martens C."/>
            <person name="Maumus F."/>
            <person name="Otillar R.P."/>
            <person name="Rayko E."/>
            <person name="Salamov A."/>
            <person name="Vandepoele K."/>
            <person name="Beszteri B."/>
            <person name="Gruber A."/>
            <person name="Heijde M."/>
            <person name="Katinka M."/>
            <person name="Mock T."/>
            <person name="Valentin K."/>
            <person name="Verret F."/>
            <person name="Berges J.A."/>
            <person name="Brownlee C."/>
            <person name="Cadoret J.P."/>
            <person name="Chiovitti A."/>
            <person name="Choi C.J."/>
            <person name="Coesel S."/>
            <person name="De Martino A."/>
            <person name="Detter J.C."/>
            <person name="Durkin C."/>
            <person name="Falciatore A."/>
            <person name="Fournet J."/>
            <person name="Haruta M."/>
            <person name="Huysman M.J."/>
            <person name="Jenkins B.D."/>
            <person name="Jiroutova K."/>
            <person name="Jorgensen R.E."/>
            <person name="Joubert Y."/>
            <person name="Kaplan A."/>
            <person name="Kroger N."/>
            <person name="Kroth P.G."/>
            <person name="La Roche J."/>
            <person name="Lindquist E."/>
            <person name="Lommer M."/>
            <person name="Martin-Jezequel V."/>
            <person name="Lopez P.J."/>
            <person name="Lucas S."/>
            <person name="Mangogna M."/>
            <person name="McGinnis K."/>
            <person name="Medlin L.K."/>
            <person name="Montsant A."/>
            <person name="Oudot-Le Secq M.P."/>
            <person name="Napoli C."/>
            <person name="Obornik M."/>
            <person name="Parker M.S."/>
            <person name="Petit J.L."/>
            <person name="Porcel B.M."/>
            <person name="Poulsen N."/>
            <person name="Robison M."/>
            <person name="Rychlewski L."/>
            <person name="Rynearson T.A."/>
            <person name="Schmutz J."/>
            <person name="Shapiro H."/>
            <person name="Siaut M."/>
            <person name="Stanley M."/>
            <person name="Sussman M.R."/>
            <person name="Taylor A.R."/>
            <person name="Vardi A."/>
            <person name="von Dassow P."/>
            <person name="Vyverman W."/>
            <person name="Willis A."/>
            <person name="Wyrwicz L.S."/>
            <person name="Rokhsar D.S."/>
            <person name="Weissenbach J."/>
            <person name="Armbrust E.V."/>
            <person name="Green B.R."/>
            <person name="Van de Peer Y."/>
            <person name="Grigoriev I.V."/>
        </authorList>
    </citation>
    <scope>NUCLEOTIDE SEQUENCE [LARGE SCALE GENOMIC DNA]</scope>
    <source>
        <strain evidence="3 4">CCAP 1055/1</strain>
    </source>
</reference>
<feature type="region of interest" description="Disordered" evidence="1">
    <location>
        <begin position="465"/>
        <end position="485"/>
    </location>
</feature>
<keyword evidence="2" id="KW-0732">Signal</keyword>
<dbReference type="InParanoid" id="B7S3P5"/>
<accession>B7S3P5</accession>
<dbReference type="AlphaFoldDB" id="B7S3P5"/>
<dbReference type="EMBL" id="DS999262">
    <property type="protein sequence ID" value="EEC42840.1"/>
    <property type="molecule type" value="Genomic_DNA"/>
</dbReference>
<feature type="signal peptide" evidence="2">
    <location>
        <begin position="1"/>
        <end position="20"/>
    </location>
</feature>
<dbReference type="PaxDb" id="2850-Phatrdraft1580"/>
<feature type="compositionally biased region" description="Basic residues" evidence="1">
    <location>
        <begin position="171"/>
        <end position="184"/>
    </location>
</feature>